<evidence type="ECO:0000313" key="2">
    <source>
        <dbReference type="EMBL" id="AFM24978.1"/>
    </source>
</evidence>
<dbReference type="EMBL" id="CP003360">
    <property type="protein sequence ID" value="AFM24978.1"/>
    <property type="molecule type" value="Genomic_DNA"/>
</dbReference>
<dbReference type="SUPFAM" id="SSF55729">
    <property type="entry name" value="Acyl-CoA N-acyltransferases (Nat)"/>
    <property type="match status" value="1"/>
</dbReference>
<dbReference type="HOGENOM" id="CLU_1831955_0_0_7"/>
<sequence>MAEEQGSECKIRKAESRDLEGIAELLTVAGLCRREGLIPRLEYMLRNSPGLCLVAERHDKVIGTILGSYNGFHVLLSHVASDNSGSRAGIGGKLHHAFAQQASALGAVGIIADSWLTAAGFFYKLGYRIPGAVFLIKDLA</sequence>
<dbReference type="eggNOG" id="COG3153">
    <property type="taxonomic scope" value="Bacteria"/>
</dbReference>
<dbReference type="GO" id="GO:0016747">
    <property type="term" value="F:acyltransferase activity, transferring groups other than amino-acyl groups"/>
    <property type="evidence" value="ECO:0007669"/>
    <property type="project" value="InterPro"/>
</dbReference>
<accession>I4C5Y7</accession>
<dbReference type="OrthoDB" id="2352823at2"/>
<feature type="domain" description="N-acetyltransferase" evidence="1">
    <location>
        <begin position="9"/>
        <end position="140"/>
    </location>
</feature>
<evidence type="ECO:0000313" key="3">
    <source>
        <dbReference type="Proteomes" id="UP000006055"/>
    </source>
</evidence>
<dbReference type="Pfam" id="PF00583">
    <property type="entry name" value="Acetyltransf_1"/>
    <property type="match status" value="1"/>
</dbReference>
<dbReference type="RefSeq" id="WP_014810121.1">
    <property type="nucleotide sequence ID" value="NC_018025.1"/>
</dbReference>
<dbReference type="Proteomes" id="UP000006055">
    <property type="component" value="Chromosome"/>
</dbReference>
<reference evidence="2" key="1">
    <citation type="submission" date="2012-06" db="EMBL/GenBank/DDBJ databases">
        <title>Complete sequence of chromosome of Desulfomonile tiedjei DSM 6799.</title>
        <authorList>
            <consortium name="US DOE Joint Genome Institute (JGI-PGF)"/>
            <person name="Lucas S."/>
            <person name="Copeland A."/>
            <person name="Lapidus A."/>
            <person name="Glavina del Rio T."/>
            <person name="Dalin E."/>
            <person name="Tice H."/>
            <person name="Bruce D."/>
            <person name="Goodwin L."/>
            <person name="Pitluck S."/>
            <person name="Peters L."/>
            <person name="Ovchinnikova G."/>
            <person name="Zeytun A."/>
            <person name="Lu M."/>
            <person name="Kyrpides N."/>
            <person name="Mavromatis K."/>
            <person name="Ivanova N."/>
            <person name="Brettin T."/>
            <person name="Detter J.C."/>
            <person name="Han C."/>
            <person name="Larimer F."/>
            <person name="Land M."/>
            <person name="Hauser L."/>
            <person name="Markowitz V."/>
            <person name="Cheng J.-F."/>
            <person name="Hugenholtz P."/>
            <person name="Woyke T."/>
            <person name="Wu D."/>
            <person name="Spring S."/>
            <person name="Schroeder M."/>
            <person name="Brambilla E."/>
            <person name="Klenk H.-P."/>
            <person name="Eisen J.A."/>
        </authorList>
    </citation>
    <scope>NUCLEOTIDE SEQUENCE</scope>
    <source>
        <strain evidence="2">DSM 6799</strain>
    </source>
</reference>
<dbReference type="PROSITE" id="PS51186">
    <property type="entry name" value="GNAT"/>
    <property type="match status" value="1"/>
</dbReference>
<proteinExistence type="predicted"/>
<keyword evidence="3" id="KW-1185">Reference proteome</keyword>
<evidence type="ECO:0000259" key="1">
    <source>
        <dbReference type="PROSITE" id="PS51186"/>
    </source>
</evidence>
<dbReference type="InterPro" id="IPR000182">
    <property type="entry name" value="GNAT_dom"/>
</dbReference>
<name>I4C5Y7_DESTA</name>
<dbReference type="KEGG" id="dti:Desti_2289"/>
<dbReference type="Gene3D" id="3.40.630.30">
    <property type="match status" value="1"/>
</dbReference>
<protein>
    <recommendedName>
        <fullName evidence="1">N-acetyltransferase domain-containing protein</fullName>
    </recommendedName>
</protein>
<dbReference type="AlphaFoldDB" id="I4C5Y7"/>
<organism evidence="2 3">
    <name type="scientific">Desulfomonile tiedjei (strain ATCC 49306 / DSM 6799 / DCB-1)</name>
    <dbReference type="NCBI Taxonomy" id="706587"/>
    <lineage>
        <taxon>Bacteria</taxon>
        <taxon>Pseudomonadati</taxon>
        <taxon>Thermodesulfobacteriota</taxon>
        <taxon>Desulfomonilia</taxon>
        <taxon>Desulfomonilales</taxon>
        <taxon>Desulfomonilaceae</taxon>
        <taxon>Desulfomonile</taxon>
    </lineage>
</organism>
<dbReference type="InterPro" id="IPR016181">
    <property type="entry name" value="Acyl_CoA_acyltransferase"/>
</dbReference>
<gene>
    <name evidence="2" type="ordered locus">Desti_2289</name>
</gene>